<reference evidence="3" key="1">
    <citation type="journal article" date="2019" name="Int. J. Syst. Evol. Microbiol.">
        <title>The Global Catalogue of Microorganisms (GCM) 10K type strain sequencing project: providing services to taxonomists for standard genome sequencing and annotation.</title>
        <authorList>
            <consortium name="The Broad Institute Genomics Platform"/>
            <consortium name="The Broad Institute Genome Sequencing Center for Infectious Disease"/>
            <person name="Wu L."/>
            <person name="Ma J."/>
        </authorList>
    </citation>
    <scope>NUCLEOTIDE SEQUENCE [LARGE SCALE GENOMIC DNA]</scope>
    <source>
        <strain evidence="3">CGMCC 1.16305</strain>
    </source>
</reference>
<accession>A0ABW2Q318</accession>
<dbReference type="EMBL" id="JBHTCO010000045">
    <property type="protein sequence ID" value="MFC7395422.1"/>
    <property type="molecule type" value="Genomic_DNA"/>
</dbReference>
<evidence type="ECO:0000313" key="3">
    <source>
        <dbReference type="Proteomes" id="UP001596505"/>
    </source>
</evidence>
<dbReference type="InterPro" id="IPR025889">
    <property type="entry name" value="GSP17M-like_dom"/>
</dbReference>
<evidence type="ECO:0000313" key="2">
    <source>
        <dbReference type="EMBL" id="MFC7395422.1"/>
    </source>
</evidence>
<organism evidence="2 3">
    <name type="scientific">Scopulibacillus cellulosilyticus</name>
    <dbReference type="NCBI Taxonomy" id="2665665"/>
    <lineage>
        <taxon>Bacteria</taxon>
        <taxon>Bacillati</taxon>
        <taxon>Bacillota</taxon>
        <taxon>Bacilli</taxon>
        <taxon>Bacillales</taxon>
        <taxon>Sporolactobacillaceae</taxon>
        <taxon>Scopulibacillus</taxon>
    </lineage>
</organism>
<proteinExistence type="predicted"/>
<gene>
    <name evidence="2" type="ORF">ACFQRG_21170</name>
</gene>
<keyword evidence="3" id="KW-1185">Reference proteome</keyword>
<dbReference type="RefSeq" id="WP_380969986.1">
    <property type="nucleotide sequence ID" value="NZ_JBHTCO010000045.1"/>
</dbReference>
<sequence length="116" mass="13312">MKPVIREYDNEQILMNDIKDLKGSGVYRKDIYLLSSDNSRTKRLAKQADVNTIGLEELGFNGTLGNLLNDKNNELIKKMIEVGLSKEETKTYKEKLNQGKVLLIINDHKEVRNLHP</sequence>
<evidence type="ECO:0000259" key="1">
    <source>
        <dbReference type="Pfam" id="PF11181"/>
    </source>
</evidence>
<name>A0ABW2Q318_9BACL</name>
<comment type="caution">
    <text evidence="2">The sequence shown here is derived from an EMBL/GenBank/DDBJ whole genome shotgun (WGS) entry which is preliminary data.</text>
</comment>
<feature type="domain" description="General stress protein 17M-like" evidence="1">
    <location>
        <begin position="3"/>
        <end position="99"/>
    </location>
</feature>
<protein>
    <submittedName>
        <fullName evidence="2">General stress protein</fullName>
    </submittedName>
</protein>
<dbReference type="Pfam" id="PF11181">
    <property type="entry name" value="YflT"/>
    <property type="match status" value="1"/>
</dbReference>
<dbReference type="Proteomes" id="UP001596505">
    <property type="component" value="Unassembled WGS sequence"/>
</dbReference>